<dbReference type="SUPFAM" id="SSF56672">
    <property type="entry name" value="DNA/RNA polymerases"/>
    <property type="match status" value="1"/>
</dbReference>
<reference evidence="9" key="2">
    <citation type="submission" date="2020-07" db="EMBL/GenBank/DDBJ databases">
        <authorList>
            <person name="Vera ALvarez R."/>
            <person name="Arias-Moreno D.M."/>
            <person name="Jimenez-Jacinto V."/>
            <person name="Jimenez-Bremont J.F."/>
            <person name="Swaminathan K."/>
            <person name="Moose S.P."/>
            <person name="Guerrero-Gonzalez M.L."/>
            <person name="Marino-Ramirez L."/>
            <person name="Landsman D."/>
            <person name="Rodriguez-Kessler M."/>
            <person name="Delgado-Sanchez P."/>
        </authorList>
    </citation>
    <scope>NUCLEOTIDE SEQUENCE</scope>
    <source>
        <tissue evidence="9">Cladode</tissue>
    </source>
</reference>
<comment type="catalytic activity">
    <reaction evidence="7">
        <text>RNA(n) + a ribonucleoside 5'-triphosphate = RNA(n+1) + diphosphate</text>
        <dbReference type="Rhea" id="RHEA:21248"/>
        <dbReference type="Rhea" id="RHEA-COMP:14527"/>
        <dbReference type="Rhea" id="RHEA-COMP:17342"/>
        <dbReference type="ChEBI" id="CHEBI:33019"/>
        <dbReference type="ChEBI" id="CHEBI:61557"/>
        <dbReference type="ChEBI" id="CHEBI:140395"/>
        <dbReference type="EC" id="2.7.7.6"/>
    </reaction>
</comment>
<keyword evidence="4" id="KW-0808">Transferase</keyword>
<dbReference type="InterPro" id="IPR002092">
    <property type="entry name" value="DNA-dir_Rpol_phage-type"/>
</dbReference>
<evidence type="ECO:0000259" key="8">
    <source>
        <dbReference type="Pfam" id="PF00940"/>
    </source>
</evidence>
<accession>A0A7C8ZGK1</accession>
<dbReference type="EMBL" id="GISG01129998">
    <property type="protein sequence ID" value="MBA4642850.1"/>
    <property type="molecule type" value="Transcribed_RNA"/>
</dbReference>
<dbReference type="GO" id="GO:0034245">
    <property type="term" value="C:mitochondrial DNA-directed RNA polymerase complex"/>
    <property type="evidence" value="ECO:0007669"/>
    <property type="project" value="TreeGrafter"/>
</dbReference>
<feature type="domain" description="DNA-directed RNA polymerase C-terminal" evidence="8">
    <location>
        <begin position="3"/>
        <end position="93"/>
    </location>
</feature>
<dbReference type="Pfam" id="PF00940">
    <property type="entry name" value="RNA_pol"/>
    <property type="match status" value="1"/>
</dbReference>
<proteinExistence type="inferred from homology"/>
<reference evidence="9" key="1">
    <citation type="journal article" date="2013" name="J. Plant Res.">
        <title>Effect of fungi and light on seed germination of three Opuntia species from semiarid lands of central Mexico.</title>
        <authorList>
            <person name="Delgado-Sanchez P."/>
            <person name="Jimenez-Bremont J.F."/>
            <person name="Guerrero-Gonzalez Mde L."/>
            <person name="Flores J."/>
        </authorList>
    </citation>
    <scope>NUCLEOTIDE SEQUENCE</scope>
    <source>
        <tissue evidence="9">Cladode</tissue>
    </source>
</reference>
<evidence type="ECO:0000256" key="5">
    <source>
        <dbReference type="ARBA" id="ARBA00022695"/>
    </source>
</evidence>
<dbReference type="GO" id="GO:0003899">
    <property type="term" value="F:DNA-directed RNA polymerase activity"/>
    <property type="evidence" value="ECO:0007669"/>
    <property type="project" value="UniProtKB-EC"/>
</dbReference>
<evidence type="ECO:0000256" key="2">
    <source>
        <dbReference type="ARBA" id="ARBA00012418"/>
    </source>
</evidence>
<comment type="similarity">
    <text evidence="1">Belongs to the phage and mitochondrial RNA polymerase family.</text>
</comment>
<dbReference type="GO" id="GO:0006390">
    <property type="term" value="P:mitochondrial transcription"/>
    <property type="evidence" value="ECO:0007669"/>
    <property type="project" value="TreeGrafter"/>
</dbReference>
<keyword evidence="5" id="KW-0548">Nucleotidyltransferase</keyword>
<dbReference type="EMBL" id="GISG01129996">
    <property type="protein sequence ID" value="MBA4642848.1"/>
    <property type="molecule type" value="Transcribed_RNA"/>
</dbReference>
<evidence type="ECO:0000256" key="6">
    <source>
        <dbReference type="ARBA" id="ARBA00023163"/>
    </source>
</evidence>
<protein>
    <recommendedName>
        <fullName evidence="2">DNA-directed RNA polymerase</fullName>
        <ecNumber evidence="2">2.7.7.6</ecNumber>
    </recommendedName>
</protein>
<organism evidence="9">
    <name type="scientific">Opuntia streptacantha</name>
    <name type="common">Prickly pear cactus</name>
    <name type="synonym">Opuntia cardona</name>
    <dbReference type="NCBI Taxonomy" id="393608"/>
    <lineage>
        <taxon>Eukaryota</taxon>
        <taxon>Viridiplantae</taxon>
        <taxon>Streptophyta</taxon>
        <taxon>Embryophyta</taxon>
        <taxon>Tracheophyta</taxon>
        <taxon>Spermatophyta</taxon>
        <taxon>Magnoliopsida</taxon>
        <taxon>eudicotyledons</taxon>
        <taxon>Gunneridae</taxon>
        <taxon>Pentapetalae</taxon>
        <taxon>Caryophyllales</taxon>
        <taxon>Cactineae</taxon>
        <taxon>Cactaceae</taxon>
        <taxon>Opuntioideae</taxon>
        <taxon>Opuntia</taxon>
    </lineage>
</organism>
<evidence type="ECO:0000313" key="9">
    <source>
        <dbReference type="EMBL" id="MBA4642852.1"/>
    </source>
</evidence>
<evidence type="ECO:0000256" key="3">
    <source>
        <dbReference type="ARBA" id="ARBA00022478"/>
    </source>
</evidence>
<dbReference type="AlphaFoldDB" id="A0A7C8ZGK1"/>
<dbReference type="PANTHER" id="PTHR10102">
    <property type="entry name" value="DNA-DIRECTED RNA POLYMERASE, MITOCHONDRIAL"/>
    <property type="match status" value="1"/>
</dbReference>
<dbReference type="GO" id="GO:0003677">
    <property type="term" value="F:DNA binding"/>
    <property type="evidence" value="ECO:0007669"/>
    <property type="project" value="InterPro"/>
</dbReference>
<dbReference type="InterPro" id="IPR046950">
    <property type="entry name" value="DNA-dir_Rpol_C_phage-type"/>
</dbReference>
<dbReference type="PANTHER" id="PTHR10102:SF0">
    <property type="entry name" value="DNA-DIRECTED RNA POLYMERASE, MITOCHONDRIAL"/>
    <property type="match status" value="1"/>
</dbReference>
<name>A0A7C8ZGK1_OPUST</name>
<sequence>MLERETEKSQILVNQQITAFPPNFIHSLDSSHMMMTALACRKAGLNFAGVHDSCWTHACDVDEMNRILREKFIELYEQPILENLLEGFQQAFPSLSFPPLPEQGDLNVREVLDSPYFFN</sequence>
<dbReference type="InterPro" id="IPR043502">
    <property type="entry name" value="DNA/RNA_pol_sf"/>
</dbReference>
<keyword evidence="3" id="KW-0240">DNA-directed RNA polymerase</keyword>
<dbReference type="EMBL" id="GISG01130003">
    <property type="protein sequence ID" value="MBA4642852.1"/>
    <property type="molecule type" value="Transcribed_RNA"/>
</dbReference>
<evidence type="ECO:0000256" key="7">
    <source>
        <dbReference type="ARBA" id="ARBA00048552"/>
    </source>
</evidence>
<dbReference type="EC" id="2.7.7.6" evidence="2"/>
<evidence type="ECO:0000256" key="1">
    <source>
        <dbReference type="ARBA" id="ARBA00009493"/>
    </source>
</evidence>
<dbReference type="Gene3D" id="3.30.70.370">
    <property type="match status" value="1"/>
</dbReference>
<keyword evidence="6" id="KW-0804">Transcription</keyword>
<evidence type="ECO:0000256" key="4">
    <source>
        <dbReference type="ARBA" id="ARBA00022679"/>
    </source>
</evidence>